<keyword evidence="1" id="KW-1133">Transmembrane helix</keyword>
<feature type="transmembrane region" description="Helical" evidence="1">
    <location>
        <begin position="74"/>
        <end position="96"/>
    </location>
</feature>
<sequence length="133" mass="15155">MLKQIGNYLESKWSVRLMTVFYLLAGFNHFINPDFYLPLIPPLFAYPEKINVLSGIAEILLAIGILFNPSRKYAAYGILIMLLAFIPSHVYFIQLGSCINEGLCVPEWIGWIRLVLIHPILLLWAWKSGKSSS</sequence>
<dbReference type="PANTHER" id="PTHR36974">
    <property type="entry name" value="MEMBRANE PROTEIN-RELATED"/>
    <property type="match status" value="1"/>
</dbReference>
<keyword evidence="1" id="KW-0812">Transmembrane</keyword>
<evidence type="ECO:0000313" key="2">
    <source>
        <dbReference type="EMBL" id="WKK73971.1"/>
    </source>
</evidence>
<organism evidence="2 3">
    <name type="scientific">Marivirga salinarum</name>
    <dbReference type="NCBI Taxonomy" id="3059078"/>
    <lineage>
        <taxon>Bacteria</taxon>
        <taxon>Pseudomonadati</taxon>
        <taxon>Bacteroidota</taxon>
        <taxon>Cytophagia</taxon>
        <taxon>Cytophagales</taxon>
        <taxon>Marivirgaceae</taxon>
        <taxon>Marivirga</taxon>
    </lineage>
</organism>
<evidence type="ECO:0008006" key="4">
    <source>
        <dbReference type="Google" id="ProtNLM"/>
    </source>
</evidence>
<evidence type="ECO:0000313" key="3">
    <source>
        <dbReference type="Proteomes" id="UP001230496"/>
    </source>
</evidence>
<keyword evidence="3" id="KW-1185">Reference proteome</keyword>
<protein>
    <recommendedName>
        <fullName evidence="4">DoxX family protein</fullName>
    </recommendedName>
</protein>
<feature type="transmembrane region" description="Helical" evidence="1">
    <location>
        <begin position="108"/>
        <end position="126"/>
    </location>
</feature>
<keyword evidence="1" id="KW-0472">Membrane</keyword>
<dbReference type="KEGG" id="msaa:QYS49_19295"/>
<gene>
    <name evidence="2" type="ORF">QYS49_19295</name>
</gene>
<evidence type="ECO:0000256" key="1">
    <source>
        <dbReference type="SAM" id="Phobius"/>
    </source>
</evidence>
<dbReference type="EMBL" id="CP129971">
    <property type="protein sequence ID" value="WKK73971.1"/>
    <property type="molecule type" value="Genomic_DNA"/>
</dbReference>
<dbReference type="AlphaFoldDB" id="A0AA49GG02"/>
<dbReference type="PANTHER" id="PTHR36974:SF1">
    <property type="entry name" value="DOXX FAMILY MEMBRANE PROTEIN"/>
    <property type="match status" value="1"/>
</dbReference>
<feature type="transmembrane region" description="Helical" evidence="1">
    <location>
        <begin position="13"/>
        <end position="30"/>
    </location>
</feature>
<feature type="transmembrane region" description="Helical" evidence="1">
    <location>
        <begin position="50"/>
        <end position="67"/>
    </location>
</feature>
<proteinExistence type="predicted"/>
<reference evidence="2 3" key="1">
    <citation type="submission" date="2023-08" db="EMBL/GenBank/DDBJ databases">
        <title>Comparative genomics and taxonomic characterization of three novel marine species of genus Marivirga.</title>
        <authorList>
            <person name="Muhammad N."/>
            <person name="Kim S.-G."/>
        </authorList>
    </citation>
    <scope>NUCLEOTIDE SEQUENCE [LARGE SCALE GENOMIC DNA]</scope>
    <source>
        <strain evidence="2 3">BDSF4-3</strain>
    </source>
</reference>
<dbReference type="RefSeq" id="WP_308348053.1">
    <property type="nucleotide sequence ID" value="NZ_CP129971.1"/>
</dbReference>
<dbReference type="Proteomes" id="UP001230496">
    <property type="component" value="Chromosome"/>
</dbReference>
<name>A0AA49GG02_9BACT</name>
<accession>A0AA49GG02</accession>